<dbReference type="Proteomes" id="UP000321039">
    <property type="component" value="Unassembled WGS sequence"/>
</dbReference>
<evidence type="ECO:0000256" key="1">
    <source>
        <dbReference type="ARBA" id="ARBA00022670"/>
    </source>
</evidence>
<dbReference type="GO" id="GO:0004252">
    <property type="term" value="F:serine-type endopeptidase activity"/>
    <property type="evidence" value="ECO:0007669"/>
    <property type="project" value="UniProtKB-UniRule"/>
</dbReference>
<dbReference type="Gene3D" id="2.60.120.200">
    <property type="match status" value="1"/>
</dbReference>
<dbReference type="InterPro" id="IPR000209">
    <property type="entry name" value="Peptidase_S8/S53_dom"/>
</dbReference>
<dbReference type="Gene3D" id="2.60.40.10">
    <property type="entry name" value="Immunoglobulins"/>
    <property type="match status" value="3"/>
</dbReference>
<feature type="active site" description="Charge relay system" evidence="4">
    <location>
        <position position="154"/>
    </location>
</feature>
<evidence type="ECO:0000256" key="3">
    <source>
        <dbReference type="ARBA" id="ARBA00022825"/>
    </source>
</evidence>
<dbReference type="RefSeq" id="WP_148066815.1">
    <property type="nucleotide sequence ID" value="NZ_VRZA01000001.1"/>
</dbReference>
<keyword evidence="7" id="KW-0732">Signal</keyword>
<evidence type="ECO:0000256" key="6">
    <source>
        <dbReference type="SAM" id="MobiDB-lite"/>
    </source>
</evidence>
<dbReference type="InterPro" id="IPR013783">
    <property type="entry name" value="Ig-like_fold"/>
</dbReference>
<dbReference type="SUPFAM" id="SSF49785">
    <property type="entry name" value="Galactose-binding domain-like"/>
    <property type="match status" value="1"/>
</dbReference>
<dbReference type="PROSITE" id="PS51892">
    <property type="entry name" value="SUBTILASE"/>
    <property type="match status" value="1"/>
</dbReference>
<dbReference type="InterPro" id="IPR008964">
    <property type="entry name" value="Invasin/intimin_cell_adhesion"/>
</dbReference>
<dbReference type="AlphaFoldDB" id="A0A5C9A6H1"/>
<feature type="chain" id="PRO_5022825416" evidence="7">
    <location>
        <begin position="24"/>
        <end position="1200"/>
    </location>
</feature>
<dbReference type="EMBL" id="VRZA01000001">
    <property type="protein sequence ID" value="TXS96543.1"/>
    <property type="molecule type" value="Genomic_DNA"/>
</dbReference>
<keyword evidence="10" id="KW-1185">Reference proteome</keyword>
<name>A0A5C9A6H1_9GAMM</name>
<protein>
    <submittedName>
        <fullName evidence="9">S8 family serine peptidase</fullName>
    </submittedName>
</protein>
<evidence type="ECO:0000313" key="10">
    <source>
        <dbReference type="Proteomes" id="UP000321039"/>
    </source>
</evidence>
<feature type="region of interest" description="Disordered" evidence="6">
    <location>
        <begin position="1123"/>
        <end position="1149"/>
    </location>
</feature>
<dbReference type="CDD" id="cd04842">
    <property type="entry name" value="Peptidases_S8_Kp43_protease"/>
    <property type="match status" value="1"/>
</dbReference>
<dbReference type="SUPFAM" id="SSF52743">
    <property type="entry name" value="Subtilisin-like"/>
    <property type="match status" value="1"/>
</dbReference>
<feature type="coiled-coil region" evidence="5">
    <location>
        <begin position="34"/>
        <end position="61"/>
    </location>
</feature>
<dbReference type="InterPro" id="IPR023828">
    <property type="entry name" value="Peptidase_S8_Ser-AS"/>
</dbReference>
<evidence type="ECO:0000313" key="9">
    <source>
        <dbReference type="EMBL" id="TXS96543.1"/>
    </source>
</evidence>
<dbReference type="InterPro" id="IPR008979">
    <property type="entry name" value="Galactose-bd-like_sf"/>
</dbReference>
<evidence type="ECO:0000256" key="5">
    <source>
        <dbReference type="SAM" id="Coils"/>
    </source>
</evidence>
<keyword evidence="1 4" id="KW-0645">Protease</keyword>
<dbReference type="InterPro" id="IPR034058">
    <property type="entry name" value="TagA/B/C/D_pept_dom"/>
</dbReference>
<feature type="active site" description="Charge relay system" evidence="4">
    <location>
        <position position="387"/>
    </location>
</feature>
<keyword evidence="5" id="KW-0175">Coiled coil</keyword>
<dbReference type="Gene3D" id="3.40.50.200">
    <property type="entry name" value="Peptidase S8/S53 domain"/>
    <property type="match status" value="1"/>
</dbReference>
<evidence type="ECO:0000256" key="2">
    <source>
        <dbReference type="ARBA" id="ARBA00022801"/>
    </source>
</evidence>
<keyword evidence="3 4" id="KW-0720">Serine protease</keyword>
<comment type="similarity">
    <text evidence="4">Belongs to the peptidase S8 family.</text>
</comment>
<reference evidence="9 10" key="1">
    <citation type="submission" date="2019-08" db="EMBL/GenBank/DDBJ databases">
        <title>Parahaliea maris sp. nov., isolated from the surface seawater.</title>
        <authorList>
            <person name="Liu Y."/>
        </authorList>
    </citation>
    <scope>NUCLEOTIDE SEQUENCE [LARGE SCALE GENOMIC DNA]</scope>
    <source>
        <strain evidence="9 10">HSLHS9</strain>
    </source>
</reference>
<organism evidence="9 10">
    <name type="scientific">Parahaliea maris</name>
    <dbReference type="NCBI Taxonomy" id="2716870"/>
    <lineage>
        <taxon>Bacteria</taxon>
        <taxon>Pseudomonadati</taxon>
        <taxon>Pseudomonadota</taxon>
        <taxon>Gammaproteobacteria</taxon>
        <taxon>Cellvibrionales</taxon>
        <taxon>Halieaceae</taxon>
        <taxon>Parahaliea</taxon>
    </lineage>
</organism>
<evidence type="ECO:0000259" key="8">
    <source>
        <dbReference type="Pfam" id="PF00082"/>
    </source>
</evidence>
<feature type="active site" description="Charge relay system" evidence="4">
    <location>
        <position position="127"/>
    </location>
</feature>
<sequence>MRSGSPFVWILSLVLCGASAALAAPGDVGKATRKAQLRNLVEQLQERDREDRQRVAALARQLGIPLRRELPQGGVLELRRVTPSGKPVFYTTYNVDAADTVSTDEVWPGGSAGLLLTGSGMRIGEWDGGAVLGEHPDLYPRVTQVDGSSVISNHSTHVAGTLIGAGTAQRPEARGMAYEALLDAYDWIADSTEMAAAAADELLLSNHSYGIAAGWIYWGGTGPDEWWWIGGADPGDTEDANFGYYDTETALWDQIAYDAPYYLMVKAAGNDRWDVGPDLGQEYSVVDPNGQLLSYSTAPRPADCAPEGYDCMPTVSGAKNILTIGSVDDVIGGYLPLAGAAGVQVSSFSGFGPTDDGRIKPDLMGNGWLLMSTYGQDPYFAAALGTSMAAPNVTGSLALLQEHYENLNGSGQFMRAATLKALAIHTADETGPAPGPDYQYGWGLLNTRKAAAMISDAGGGSEYIVENNLAPGATDTIPVEVTAPDAILKVTLVWTDPPGTPVPPALDPVDLMLVNDLDLRVSGPSGTLLPWTLDPVNPNAPAAPGDNIRDNVEQVQAEVTAGSYAVSVSHKGALQGAQPQGYSVLISVLPPPPVSSGYAIDEDFSGGMPAGWSVETTAGRDWQVVATGESHPEHSNSTGGGGGFAILDNWVGGQYAWTDSSLITPALDLSASTSVVLTFNSFYIYDIVETYNVETSADGGLSWINVWRRQGFGNIPTVETIDVSGTLAGASNAKFRFRFESGYLGPDGEQWQVDNVRLETYGGPVPPPDPPDVTLPGQAINPAPVNGAVDVPADTLLSWSSGQYADGHEVYLGTAAPLTAGDWHSSQTTNTYDPDPLEGETTYYWRVDETNTDGTTLGVTWSFTTAVATEPPPDPDPDPDPLSMHIGDLDADRVELSRNRWQAVAYVSVHDQDDLPLAGVSVQGSWGGAASGSGTCDTLGNGRCEVSKPNLKANTDSASFTVTSLTHSDGRAYLPAANHDPDGDSDGAVLLIPRTPDSGPVNTPPTLAITAPAAGTGFSSGASVIFSGTAGDAEDGDLSAFLSWSSSLDGALGTGSTVVAASLSDGSHVVSASVTDSGGETAVETVSISVGTPAAGAVHVGALSGSGQAGARGRWSGTVSVTLHTASHGNPGSGAQVSGSWSGGASGSGSCTTDASGQCDVSFSNAKGSAVTFTVDDVAGSGLIFDASASHVLSVEVIKP</sequence>
<accession>A0A5C9A6H1</accession>
<dbReference type="SUPFAM" id="SSF49373">
    <property type="entry name" value="Invasin/intimin cell-adhesion fragments"/>
    <property type="match status" value="1"/>
</dbReference>
<dbReference type="Pfam" id="PF00082">
    <property type="entry name" value="Peptidase_S8"/>
    <property type="match status" value="1"/>
</dbReference>
<feature type="domain" description="Peptidase S8/S53" evidence="8">
    <location>
        <begin position="151"/>
        <end position="443"/>
    </location>
</feature>
<evidence type="ECO:0000256" key="4">
    <source>
        <dbReference type="PROSITE-ProRule" id="PRU01240"/>
    </source>
</evidence>
<keyword evidence="2 4" id="KW-0378">Hydrolase</keyword>
<gene>
    <name evidence="9" type="ORF">FV139_03430</name>
</gene>
<dbReference type="InterPro" id="IPR036852">
    <property type="entry name" value="Peptidase_S8/S53_dom_sf"/>
</dbReference>
<dbReference type="Gene3D" id="2.60.120.380">
    <property type="match status" value="1"/>
</dbReference>
<feature type="signal peptide" evidence="7">
    <location>
        <begin position="1"/>
        <end position="23"/>
    </location>
</feature>
<comment type="caution">
    <text evidence="9">The sequence shown here is derived from an EMBL/GenBank/DDBJ whole genome shotgun (WGS) entry which is preliminary data.</text>
</comment>
<dbReference type="PROSITE" id="PS00138">
    <property type="entry name" value="SUBTILASE_SER"/>
    <property type="match status" value="1"/>
</dbReference>
<proteinExistence type="inferred from homology"/>
<dbReference type="GO" id="GO:0006508">
    <property type="term" value="P:proteolysis"/>
    <property type="evidence" value="ECO:0007669"/>
    <property type="project" value="UniProtKB-KW"/>
</dbReference>
<evidence type="ECO:0000256" key="7">
    <source>
        <dbReference type="SAM" id="SignalP"/>
    </source>
</evidence>